<dbReference type="Pfam" id="PF02577">
    <property type="entry name" value="BFN_dom"/>
    <property type="match status" value="1"/>
</dbReference>
<reference evidence="2 3" key="1">
    <citation type="submission" date="2017-09" db="EMBL/GenBank/DDBJ databases">
        <title>Bloom of a denitrifying methanotroph, Candidatus Methylomirabilis limnetica, in a deep stratified lake.</title>
        <authorList>
            <person name="Graf J.S."/>
            <person name="Marchant H.K."/>
            <person name="Tienken D."/>
            <person name="Hach P.F."/>
            <person name="Brand A."/>
            <person name="Schubert C.J."/>
            <person name="Kuypers M.M."/>
            <person name="Milucka J."/>
        </authorList>
    </citation>
    <scope>NUCLEOTIDE SEQUENCE [LARGE SCALE GENOMIC DNA]</scope>
    <source>
        <strain evidence="2 3">Zug</strain>
    </source>
</reference>
<dbReference type="InterPro" id="IPR036104">
    <property type="entry name" value="BFN_sf"/>
</dbReference>
<proteinExistence type="predicted"/>
<gene>
    <name evidence="2" type="ORF">CLG94_03975</name>
</gene>
<name>A0A2T4TZP5_9BACT</name>
<reference evidence="3" key="2">
    <citation type="journal article" date="2018" name="Environ. Microbiol.">
        <title>Bloom of a denitrifying methanotroph, 'Candidatus Methylomirabilis limnetica', in a deep stratified lake.</title>
        <authorList>
            <person name="Graf J.S."/>
            <person name="Mayr M.J."/>
            <person name="Marchant H.K."/>
            <person name="Tienken D."/>
            <person name="Hach P.F."/>
            <person name="Brand A."/>
            <person name="Schubert C.J."/>
            <person name="Kuypers M.M."/>
            <person name="Milucka J."/>
        </authorList>
    </citation>
    <scope>NUCLEOTIDE SEQUENCE [LARGE SCALE GENOMIC DNA]</scope>
    <source>
        <strain evidence="3">Zug</strain>
    </source>
</reference>
<feature type="domain" description="BFN" evidence="1">
    <location>
        <begin position="2"/>
        <end position="133"/>
    </location>
</feature>
<dbReference type="Proteomes" id="UP000241436">
    <property type="component" value="Unassembled WGS sequence"/>
</dbReference>
<evidence type="ECO:0000313" key="2">
    <source>
        <dbReference type="EMBL" id="PTL36590.1"/>
    </source>
</evidence>
<dbReference type="PANTHER" id="PTHR15160:SF1">
    <property type="entry name" value="VON HIPPEL-LINDAU DISEASE TUMOR SUPPRESSOR"/>
    <property type="match status" value="1"/>
</dbReference>
<dbReference type="PANTHER" id="PTHR15160">
    <property type="entry name" value="VON HIPPEL-LINDAU PROTEIN"/>
    <property type="match status" value="1"/>
</dbReference>
<dbReference type="AlphaFoldDB" id="A0A2T4TZP5"/>
<evidence type="ECO:0000259" key="1">
    <source>
        <dbReference type="PROSITE" id="PS51658"/>
    </source>
</evidence>
<dbReference type="GO" id="GO:0004518">
    <property type="term" value="F:nuclease activity"/>
    <property type="evidence" value="ECO:0007669"/>
    <property type="project" value="InterPro"/>
</dbReference>
<dbReference type="InterPro" id="IPR003729">
    <property type="entry name" value="Bi_nuclease_dom"/>
</dbReference>
<keyword evidence="3" id="KW-1185">Reference proteome</keyword>
<dbReference type="SUPFAM" id="SSF103256">
    <property type="entry name" value="Hypothetical protein TM0160"/>
    <property type="match status" value="1"/>
</dbReference>
<dbReference type="EMBL" id="NVQC01000015">
    <property type="protein sequence ID" value="PTL36590.1"/>
    <property type="molecule type" value="Genomic_DNA"/>
</dbReference>
<dbReference type="RefSeq" id="WP_018129813.1">
    <property type="nucleotide sequence ID" value="NZ_NVQC01000015.1"/>
</dbReference>
<comment type="caution">
    <text evidence="2">The sequence shown here is derived from an EMBL/GenBank/DDBJ whole genome shotgun (WGS) entry which is preliminary data.</text>
</comment>
<evidence type="ECO:0000313" key="3">
    <source>
        <dbReference type="Proteomes" id="UP000241436"/>
    </source>
</evidence>
<sequence>MLIKMTVRGIALDPITNMPIVILKDPEDRRALPIWVGIFEANAIALELEKVSTPRPMTHDLLKNILDGLGITVQQITVNDLKENTFYATIDLNYNGRVVSIDARPSDAIAIALRTNAPIFVAENVVAQAKNIEVSEEKEETDKWKEWLENLKPEDFGKYKM</sequence>
<organism evidence="2 3">
    <name type="scientific">Candidatus Methylomirabilis limnetica</name>
    <dbReference type="NCBI Taxonomy" id="2033718"/>
    <lineage>
        <taxon>Bacteria</taxon>
        <taxon>Candidatus Methylomirabilota</taxon>
        <taxon>Candidatus Methylomirabilia</taxon>
        <taxon>Candidatus Methylomirabilales</taxon>
        <taxon>Candidatus Methylomirabilaceae</taxon>
        <taxon>Candidatus Methylomirabilis</taxon>
    </lineage>
</organism>
<protein>
    <recommendedName>
        <fullName evidence="1">BFN domain-containing protein</fullName>
    </recommendedName>
</protein>
<dbReference type="PROSITE" id="PS51658">
    <property type="entry name" value="BFN"/>
    <property type="match status" value="1"/>
</dbReference>
<accession>A0A2T4TZP5</accession>
<dbReference type="OrthoDB" id="9788698at2"/>
<dbReference type="Gene3D" id="3.10.690.10">
    <property type="entry name" value="Bifunctional nuclease domain"/>
    <property type="match status" value="1"/>
</dbReference>